<proteinExistence type="predicted"/>
<protein>
    <submittedName>
        <fullName evidence="2">Uncharacterized protein</fullName>
    </submittedName>
</protein>
<organism evidence="2">
    <name type="scientific">Anguilla anguilla</name>
    <name type="common">European freshwater eel</name>
    <name type="synonym">Muraena anguilla</name>
    <dbReference type="NCBI Taxonomy" id="7936"/>
    <lineage>
        <taxon>Eukaryota</taxon>
        <taxon>Metazoa</taxon>
        <taxon>Chordata</taxon>
        <taxon>Craniata</taxon>
        <taxon>Vertebrata</taxon>
        <taxon>Euteleostomi</taxon>
        <taxon>Actinopterygii</taxon>
        <taxon>Neopterygii</taxon>
        <taxon>Teleostei</taxon>
        <taxon>Anguilliformes</taxon>
        <taxon>Anguillidae</taxon>
        <taxon>Anguilla</taxon>
    </lineage>
</organism>
<reference evidence="2" key="2">
    <citation type="journal article" date="2015" name="Fish Shellfish Immunol.">
        <title>Early steps in the European eel (Anguilla anguilla)-Vibrio vulnificus interaction in the gills: Role of the RtxA13 toxin.</title>
        <authorList>
            <person name="Callol A."/>
            <person name="Pajuelo D."/>
            <person name="Ebbesson L."/>
            <person name="Teles M."/>
            <person name="MacKenzie S."/>
            <person name="Amaro C."/>
        </authorList>
    </citation>
    <scope>NUCLEOTIDE SEQUENCE</scope>
</reference>
<sequence length="25" mass="2972">MKRSRSVRRNGLEFLQPLGKSDRQL</sequence>
<dbReference type="EMBL" id="GBXM01087975">
    <property type="protein sequence ID" value="JAH20602.1"/>
    <property type="molecule type" value="Transcribed_RNA"/>
</dbReference>
<name>A0A0E9QVW7_ANGAN</name>
<dbReference type="AlphaFoldDB" id="A0A0E9QVW7"/>
<evidence type="ECO:0000313" key="2">
    <source>
        <dbReference type="EMBL" id="JAH20602.1"/>
    </source>
</evidence>
<feature type="region of interest" description="Disordered" evidence="1">
    <location>
        <begin position="1"/>
        <end position="25"/>
    </location>
</feature>
<reference evidence="2" key="1">
    <citation type="submission" date="2014-11" db="EMBL/GenBank/DDBJ databases">
        <authorList>
            <person name="Amaro Gonzalez C."/>
        </authorList>
    </citation>
    <scope>NUCLEOTIDE SEQUENCE</scope>
</reference>
<evidence type="ECO:0000256" key="1">
    <source>
        <dbReference type="SAM" id="MobiDB-lite"/>
    </source>
</evidence>
<accession>A0A0E9QVW7</accession>